<dbReference type="InterPro" id="IPR011009">
    <property type="entry name" value="Kinase-like_dom_sf"/>
</dbReference>
<sequence length="509" mass="56541">MPTPVPAVVPVSMCVTVGVAMVVAVVMVAMAMLQMVTMLMVVVFLPLSLFEGVEYSMLCRYSRGLYEAADRWMSSYSDADNQCQPGDTICEITVYKQEVIIVPILLLASFLVTLLIVLLMRFCPGKGIRGRPSVIVARPHSTRRLSRHTQRQSARQNLQGIEAPPELNPLEHEVLPMSTPTRRDAPDTFSAVPEMPREGQHGSFNLVTPLPLSFFVKPNDSVTLYRARMDNRDVILRTLKETADASERQSFLGFASFLSELGTHSFLPCLIGVLSLRTPHITVMEELDHRDLLGFLWRCRQDTGGESPCDITEKRIFTMGGQVASALEYLHGQSCIHGNVGARSVLVGRDLMAKLWGLGPAYRRKTQAGTPGELENTETRKWQAPEVLARRLVSQSSDVWSFGILLHEMVTLGDPPFPKVMAGDLLQYLQRGKTQKRPANCSNSLYSIIKSCGQFAPHERPALAEVIQKLQSGEKSANNRPVLRVPGPLDIEKYLHEAGYGEAHNYTVL</sequence>
<evidence type="ECO:0000256" key="2">
    <source>
        <dbReference type="ARBA" id="ARBA00022840"/>
    </source>
</evidence>
<dbReference type="Pfam" id="PF07714">
    <property type="entry name" value="PK_Tyr_Ser-Thr"/>
    <property type="match status" value="1"/>
</dbReference>
<organism evidence="6 7">
    <name type="scientific">Salvelinus namaycush</name>
    <name type="common">Lake trout</name>
    <name type="synonym">Salmo namaycush</name>
    <dbReference type="NCBI Taxonomy" id="8040"/>
    <lineage>
        <taxon>Eukaryota</taxon>
        <taxon>Metazoa</taxon>
        <taxon>Chordata</taxon>
        <taxon>Craniata</taxon>
        <taxon>Vertebrata</taxon>
        <taxon>Euteleostomi</taxon>
        <taxon>Actinopterygii</taxon>
        <taxon>Neopterygii</taxon>
        <taxon>Teleostei</taxon>
        <taxon>Protacanthopterygii</taxon>
        <taxon>Salmoniformes</taxon>
        <taxon>Salmonidae</taxon>
        <taxon>Salmoninae</taxon>
        <taxon>Salvelinus</taxon>
    </lineage>
</organism>
<dbReference type="Proteomes" id="UP000808372">
    <property type="component" value="Chromosome 27"/>
</dbReference>
<dbReference type="PANTHER" id="PTHR24416:SF631">
    <property type="entry name" value="SERINE_THREONINE_TYROSINE KINASE 1"/>
    <property type="match status" value="1"/>
</dbReference>
<name>A0A8U0TNL3_SALNM</name>
<keyword evidence="4" id="KW-1133">Transmembrane helix</keyword>
<feature type="transmembrane region" description="Helical" evidence="4">
    <location>
        <begin position="7"/>
        <end position="29"/>
    </location>
</feature>
<reference evidence="7" key="1">
    <citation type="submission" date="2025-08" db="UniProtKB">
        <authorList>
            <consortium name="RefSeq"/>
        </authorList>
    </citation>
    <scope>IDENTIFICATION</scope>
    <source>
        <tissue evidence="7">White muscle</tissue>
    </source>
</reference>
<dbReference type="AlphaFoldDB" id="A0A8U0TNL3"/>
<feature type="transmembrane region" description="Helical" evidence="4">
    <location>
        <begin position="99"/>
        <end position="122"/>
    </location>
</feature>
<dbReference type="GO" id="GO:0007169">
    <property type="term" value="P:cell surface receptor protein tyrosine kinase signaling pathway"/>
    <property type="evidence" value="ECO:0007669"/>
    <property type="project" value="TreeGrafter"/>
</dbReference>
<protein>
    <submittedName>
        <fullName evidence="7">Tyrosine-protein kinase STYK1-like</fullName>
    </submittedName>
</protein>
<dbReference type="InterPro" id="IPR001245">
    <property type="entry name" value="Ser-Thr/Tyr_kinase_cat_dom"/>
</dbReference>
<dbReference type="InterPro" id="IPR050122">
    <property type="entry name" value="RTK"/>
</dbReference>
<dbReference type="GO" id="GO:0043235">
    <property type="term" value="C:receptor complex"/>
    <property type="evidence" value="ECO:0007669"/>
    <property type="project" value="TreeGrafter"/>
</dbReference>
<proteinExistence type="predicted"/>
<feature type="compositionally biased region" description="Basic residues" evidence="3">
    <location>
        <begin position="140"/>
        <end position="150"/>
    </location>
</feature>
<dbReference type="PANTHER" id="PTHR24416">
    <property type="entry name" value="TYROSINE-PROTEIN KINASE RECEPTOR"/>
    <property type="match status" value="1"/>
</dbReference>
<evidence type="ECO:0000313" key="7">
    <source>
        <dbReference type="RefSeq" id="XP_038822166.1"/>
    </source>
</evidence>
<dbReference type="KEGG" id="snh:120022344"/>
<dbReference type="GO" id="GO:0005886">
    <property type="term" value="C:plasma membrane"/>
    <property type="evidence" value="ECO:0007669"/>
    <property type="project" value="TreeGrafter"/>
</dbReference>
<keyword evidence="1" id="KW-0547">Nucleotide-binding</keyword>
<evidence type="ECO:0000259" key="5">
    <source>
        <dbReference type="PROSITE" id="PS50011"/>
    </source>
</evidence>
<accession>A0A8U0TNL3</accession>
<feature type="transmembrane region" description="Helical" evidence="4">
    <location>
        <begin position="35"/>
        <end position="53"/>
    </location>
</feature>
<feature type="region of interest" description="Disordered" evidence="3">
    <location>
        <begin position="140"/>
        <end position="163"/>
    </location>
</feature>
<evidence type="ECO:0000256" key="4">
    <source>
        <dbReference type="SAM" id="Phobius"/>
    </source>
</evidence>
<evidence type="ECO:0000313" key="6">
    <source>
        <dbReference type="Proteomes" id="UP000808372"/>
    </source>
</evidence>
<evidence type="ECO:0000256" key="1">
    <source>
        <dbReference type="ARBA" id="ARBA00022741"/>
    </source>
</evidence>
<dbReference type="Gene3D" id="1.10.510.10">
    <property type="entry name" value="Transferase(Phosphotransferase) domain 1"/>
    <property type="match status" value="1"/>
</dbReference>
<dbReference type="GO" id="GO:0004714">
    <property type="term" value="F:transmembrane receptor protein tyrosine kinase activity"/>
    <property type="evidence" value="ECO:0007669"/>
    <property type="project" value="TreeGrafter"/>
</dbReference>
<dbReference type="InterPro" id="IPR000719">
    <property type="entry name" value="Prot_kinase_dom"/>
</dbReference>
<evidence type="ECO:0000256" key="3">
    <source>
        <dbReference type="SAM" id="MobiDB-lite"/>
    </source>
</evidence>
<dbReference type="PROSITE" id="PS50011">
    <property type="entry name" value="PROTEIN_KINASE_DOM"/>
    <property type="match status" value="1"/>
</dbReference>
<gene>
    <name evidence="7" type="primary">LOC120022344</name>
</gene>
<feature type="domain" description="Protein kinase" evidence="5">
    <location>
        <begin position="193"/>
        <end position="483"/>
    </location>
</feature>
<dbReference type="SUPFAM" id="SSF56112">
    <property type="entry name" value="Protein kinase-like (PK-like)"/>
    <property type="match status" value="1"/>
</dbReference>
<dbReference type="GeneID" id="120022344"/>
<dbReference type="GO" id="GO:0005524">
    <property type="term" value="F:ATP binding"/>
    <property type="evidence" value="ECO:0007669"/>
    <property type="project" value="UniProtKB-KW"/>
</dbReference>
<keyword evidence="2" id="KW-0067">ATP-binding</keyword>
<dbReference type="RefSeq" id="XP_038822166.1">
    <property type="nucleotide sequence ID" value="XM_038966238.1"/>
</dbReference>
<keyword evidence="6" id="KW-1185">Reference proteome</keyword>
<keyword evidence="4" id="KW-0812">Transmembrane</keyword>
<dbReference type="PRINTS" id="PR00109">
    <property type="entry name" value="TYRKINASE"/>
</dbReference>
<keyword evidence="4" id="KW-0472">Membrane</keyword>